<dbReference type="EMBL" id="RZNH01000047">
    <property type="protein sequence ID" value="NOU61949.1"/>
    <property type="molecule type" value="Genomic_DNA"/>
</dbReference>
<dbReference type="Gene3D" id="3.40.630.10">
    <property type="entry name" value="Zn peptidases"/>
    <property type="match status" value="1"/>
</dbReference>
<comment type="caution">
    <text evidence="5">The sequence shown here is derived from an EMBL/GenBank/DDBJ whole genome shotgun (WGS) entry which is preliminary data.</text>
</comment>
<feature type="signal peptide" evidence="3">
    <location>
        <begin position="1"/>
        <end position="19"/>
    </location>
</feature>
<dbReference type="Proteomes" id="UP000732105">
    <property type="component" value="Unassembled WGS sequence"/>
</dbReference>
<dbReference type="SUPFAM" id="SSF53187">
    <property type="entry name" value="Zn-dependent exopeptidases"/>
    <property type="match status" value="1"/>
</dbReference>
<keyword evidence="3" id="KW-0732">Signal</keyword>
<comment type="similarity">
    <text evidence="2">Belongs to the peptidase M14 family.</text>
</comment>
<dbReference type="PANTHER" id="PTHR11705:SF145">
    <property type="entry name" value="PEPTIDASE M14 CARBOXYPEPTIDASE A DOMAIN-CONTAINING PROTEIN"/>
    <property type="match status" value="1"/>
</dbReference>
<evidence type="ECO:0000256" key="1">
    <source>
        <dbReference type="ARBA" id="ARBA00001947"/>
    </source>
</evidence>
<dbReference type="Pfam" id="PF00246">
    <property type="entry name" value="Peptidase_M14"/>
    <property type="match status" value="1"/>
</dbReference>
<evidence type="ECO:0000256" key="2">
    <source>
        <dbReference type="ARBA" id="ARBA00005988"/>
    </source>
</evidence>
<keyword evidence="6" id="KW-1185">Reference proteome</keyword>
<organism evidence="5 6">
    <name type="scientific">Marinifilum caeruleilacunae</name>
    <dbReference type="NCBI Taxonomy" id="2499076"/>
    <lineage>
        <taxon>Bacteria</taxon>
        <taxon>Pseudomonadati</taxon>
        <taxon>Bacteroidota</taxon>
        <taxon>Bacteroidia</taxon>
        <taxon>Marinilabiliales</taxon>
        <taxon>Marinifilaceae</taxon>
    </lineage>
</organism>
<feature type="chain" id="PRO_5047111675" description="Peptidase M14 domain-containing protein" evidence="3">
    <location>
        <begin position="20"/>
        <end position="584"/>
    </location>
</feature>
<accession>A0ABX1X0L6</accession>
<dbReference type="CDD" id="cd06241">
    <property type="entry name" value="M14-like"/>
    <property type="match status" value="1"/>
</dbReference>
<protein>
    <recommendedName>
        <fullName evidence="4">Peptidase M14 domain-containing protein</fullName>
    </recommendedName>
</protein>
<dbReference type="InterPro" id="IPR000834">
    <property type="entry name" value="Peptidase_M14"/>
</dbReference>
<evidence type="ECO:0000259" key="4">
    <source>
        <dbReference type="Pfam" id="PF00246"/>
    </source>
</evidence>
<dbReference type="PANTHER" id="PTHR11705">
    <property type="entry name" value="PROTEASE FAMILY M14 CARBOXYPEPTIDASE A,B"/>
    <property type="match status" value="1"/>
</dbReference>
<comment type="cofactor">
    <cofactor evidence="1">
        <name>Zn(2+)</name>
        <dbReference type="ChEBI" id="CHEBI:29105"/>
    </cofactor>
</comment>
<feature type="domain" description="Peptidase M14" evidence="4">
    <location>
        <begin position="44"/>
        <end position="179"/>
    </location>
</feature>
<evidence type="ECO:0000256" key="3">
    <source>
        <dbReference type="SAM" id="SignalP"/>
    </source>
</evidence>
<name>A0ABX1X0L6_9BACT</name>
<evidence type="ECO:0000313" key="5">
    <source>
        <dbReference type="EMBL" id="NOU61949.1"/>
    </source>
</evidence>
<gene>
    <name evidence="5" type="ORF">ELS83_19300</name>
</gene>
<proteinExistence type="inferred from homology"/>
<reference evidence="5 6" key="1">
    <citation type="submission" date="2018-12" db="EMBL/GenBank/DDBJ databases">
        <title>Marinifilum JC070 sp. nov., a marine bacterium isolated from Yongle Blue Hole in the South China Sea.</title>
        <authorList>
            <person name="Fu T."/>
        </authorList>
    </citation>
    <scope>NUCLEOTIDE SEQUENCE [LARGE SCALE GENOMIC DNA]</scope>
    <source>
        <strain evidence="5 6">JC070</strain>
    </source>
</reference>
<evidence type="ECO:0000313" key="6">
    <source>
        <dbReference type="Proteomes" id="UP000732105"/>
    </source>
</evidence>
<dbReference type="RefSeq" id="WP_171597209.1">
    <property type="nucleotide sequence ID" value="NZ_RZNH01000047.1"/>
</dbReference>
<sequence length="584" mass="68930">MNKWFLLAVLSMCFGILKAQQSEWDTYYEQSNYLETPRYDKTIEYCKKLADYSDCIRYEIFGQSTQGRDLPVLIIDKNQNFTPESIRESGNAILLIEACIHPGESEGKDAGLMLIRDILVFNKYADLLENTSILFIPIFNADGHERFSAFSRINQNGPKEMGWRTTAENYNLNRDFTKADAPEMQDWHALFNRWLPDMFVDIHTTDGADYQYQLTYAMHIMGDMNQEQTDWQNEYLFSIEKELKQDEILMFPYVSYRTWHDPRSGLIRKTYSPRYSTGYLAMQNRPALLVETHMLKNYKTRVDATYHLLKHTIKYTDKHYQTLKKINQRADEEAGKLAGKDFVLTYYTSKKDSTNVLFKGVEYDIVHSDLTDGMWVQFSDKPIDYKLVLFDKLKESKKVKLPDAYIIPAQWYHVINKLKLHGIQYTTLEESKEFTIRTYKFSNITFANFPYEGRQMVRGFDVEELSIIQNYPAGSVIVPVNQRSAKIIAHLLEPEGPDSFLRWGFFNSIFERKEYVETYVMEKMARKMIQENPQLLKDFQQALKEHPDVYNNQWAKVNWFLERSAYRDRLKNLYPVGKIYNAEF</sequence>